<organism evidence="7 8">
    <name type="scientific">Frankliniella fusca</name>
    <dbReference type="NCBI Taxonomy" id="407009"/>
    <lineage>
        <taxon>Eukaryota</taxon>
        <taxon>Metazoa</taxon>
        <taxon>Ecdysozoa</taxon>
        <taxon>Arthropoda</taxon>
        <taxon>Hexapoda</taxon>
        <taxon>Insecta</taxon>
        <taxon>Pterygota</taxon>
        <taxon>Neoptera</taxon>
        <taxon>Paraneoptera</taxon>
        <taxon>Thysanoptera</taxon>
        <taxon>Terebrantia</taxon>
        <taxon>Thripoidea</taxon>
        <taxon>Thripidae</taxon>
        <taxon>Frankliniella</taxon>
    </lineage>
</organism>
<dbReference type="EMBL" id="JAHWGI010000440">
    <property type="protein sequence ID" value="KAK3915526.1"/>
    <property type="molecule type" value="Genomic_DNA"/>
</dbReference>
<evidence type="ECO:0000256" key="2">
    <source>
        <dbReference type="ARBA" id="ARBA00022737"/>
    </source>
</evidence>
<keyword evidence="1" id="KW-0479">Metal-binding</keyword>
<dbReference type="PROSITE" id="PS50157">
    <property type="entry name" value="ZINC_FINGER_C2H2_2"/>
    <property type="match status" value="2"/>
</dbReference>
<feature type="domain" description="C2H2-type" evidence="6">
    <location>
        <begin position="65"/>
        <end position="96"/>
    </location>
</feature>
<feature type="domain" description="C2H2-type" evidence="6">
    <location>
        <begin position="36"/>
        <end position="63"/>
    </location>
</feature>
<keyword evidence="2" id="KW-0677">Repeat</keyword>
<reference evidence="7" key="2">
    <citation type="journal article" date="2023" name="BMC Genomics">
        <title>Pest status, molecular evolution, and epigenetic factors derived from the genome assembly of Frankliniella fusca, a thysanopteran phytovirus vector.</title>
        <authorList>
            <person name="Catto M.A."/>
            <person name="Labadie P.E."/>
            <person name="Jacobson A.L."/>
            <person name="Kennedy G.G."/>
            <person name="Srinivasan R."/>
            <person name="Hunt B.G."/>
        </authorList>
    </citation>
    <scope>NUCLEOTIDE SEQUENCE</scope>
    <source>
        <strain evidence="7">PL_HMW_Pooled</strain>
    </source>
</reference>
<dbReference type="InterPro" id="IPR013087">
    <property type="entry name" value="Znf_C2H2_type"/>
</dbReference>
<keyword evidence="3 5" id="KW-0863">Zinc-finger</keyword>
<proteinExistence type="predicted"/>
<keyword evidence="4" id="KW-0862">Zinc</keyword>
<evidence type="ECO:0000259" key="6">
    <source>
        <dbReference type="PROSITE" id="PS50157"/>
    </source>
</evidence>
<comment type="caution">
    <text evidence="7">The sequence shown here is derived from an EMBL/GenBank/DDBJ whole genome shotgun (WGS) entry which is preliminary data.</text>
</comment>
<dbReference type="Proteomes" id="UP001219518">
    <property type="component" value="Unassembled WGS sequence"/>
</dbReference>
<name>A0AAE1H7D7_9NEOP</name>
<sequence>MTNQVERRRSTRSYEQKQHLDVDFLVISSKSKCGVFPCPQCGKSYRVKHSLTRHLRYECGQQPRHLCTMCGRKFKHNYDLQTHMKKSCKEFSSVVH</sequence>
<dbReference type="InterPro" id="IPR036236">
    <property type="entry name" value="Znf_C2H2_sf"/>
</dbReference>
<dbReference type="FunFam" id="3.30.160.60:FF:000100">
    <property type="entry name" value="Zinc finger 45-like"/>
    <property type="match status" value="1"/>
</dbReference>
<gene>
    <name evidence="7" type="ORF">KUF71_005833</name>
</gene>
<evidence type="ECO:0000256" key="1">
    <source>
        <dbReference type="ARBA" id="ARBA00022723"/>
    </source>
</evidence>
<dbReference type="SMART" id="SM00355">
    <property type="entry name" value="ZnF_C2H2"/>
    <property type="match status" value="2"/>
</dbReference>
<reference evidence="7" key="1">
    <citation type="submission" date="2021-07" db="EMBL/GenBank/DDBJ databases">
        <authorList>
            <person name="Catto M.A."/>
            <person name="Jacobson A."/>
            <person name="Kennedy G."/>
            <person name="Labadie P."/>
            <person name="Hunt B.G."/>
            <person name="Srinivasan R."/>
        </authorList>
    </citation>
    <scope>NUCLEOTIDE SEQUENCE</scope>
    <source>
        <strain evidence="7">PL_HMW_Pooled</strain>
        <tissue evidence="7">Head</tissue>
    </source>
</reference>
<evidence type="ECO:0000256" key="4">
    <source>
        <dbReference type="ARBA" id="ARBA00022833"/>
    </source>
</evidence>
<protein>
    <submittedName>
        <fullName evidence="7">Longitudinals lacking protein, isoforms A/B/D/L</fullName>
    </submittedName>
</protein>
<evidence type="ECO:0000256" key="5">
    <source>
        <dbReference type="PROSITE-ProRule" id="PRU00042"/>
    </source>
</evidence>
<accession>A0AAE1H7D7</accession>
<evidence type="ECO:0000256" key="3">
    <source>
        <dbReference type="ARBA" id="ARBA00022771"/>
    </source>
</evidence>
<dbReference type="SUPFAM" id="SSF57667">
    <property type="entry name" value="beta-beta-alpha zinc fingers"/>
    <property type="match status" value="1"/>
</dbReference>
<evidence type="ECO:0000313" key="7">
    <source>
        <dbReference type="EMBL" id="KAK3915526.1"/>
    </source>
</evidence>
<dbReference type="Gene3D" id="3.30.160.60">
    <property type="entry name" value="Classic Zinc Finger"/>
    <property type="match status" value="1"/>
</dbReference>
<dbReference type="AlphaFoldDB" id="A0AAE1H7D7"/>
<keyword evidence="8" id="KW-1185">Reference proteome</keyword>
<evidence type="ECO:0000313" key="8">
    <source>
        <dbReference type="Proteomes" id="UP001219518"/>
    </source>
</evidence>
<dbReference type="Pfam" id="PF00096">
    <property type="entry name" value="zf-C2H2"/>
    <property type="match status" value="2"/>
</dbReference>
<dbReference type="GO" id="GO:0008270">
    <property type="term" value="F:zinc ion binding"/>
    <property type="evidence" value="ECO:0007669"/>
    <property type="project" value="UniProtKB-KW"/>
</dbReference>